<comment type="subcellular location">
    <subcellularLocation>
        <location evidence="1">Cell membrane</location>
        <topology evidence="1">Multi-pass membrane protein</topology>
    </subcellularLocation>
</comment>
<dbReference type="InterPro" id="IPR008972">
    <property type="entry name" value="Cupredoxin"/>
</dbReference>
<evidence type="ECO:0000256" key="7">
    <source>
        <dbReference type="ARBA" id="ARBA00022729"/>
    </source>
</evidence>
<dbReference type="InterPro" id="IPR045187">
    <property type="entry name" value="CcO_II"/>
</dbReference>
<keyword evidence="11 12" id="KW-0472">Membrane</keyword>
<dbReference type="PANTHER" id="PTHR22888:SF18">
    <property type="entry name" value="CYTOCHROME BO(3) UBIQUINOL OXIDASE SUBUNIT 2"/>
    <property type="match status" value="1"/>
</dbReference>
<accession>A0A245ZI62</accession>
<evidence type="ECO:0000256" key="11">
    <source>
        <dbReference type="ARBA" id="ARBA00023136"/>
    </source>
</evidence>
<feature type="transmembrane region" description="Helical" evidence="12">
    <location>
        <begin position="42"/>
        <end position="68"/>
    </location>
</feature>
<protein>
    <submittedName>
        <fullName evidence="15">Cytochrome bo(3) ubiquinol oxidase subunit 2</fullName>
    </submittedName>
</protein>
<comment type="caution">
    <text evidence="15">The sequence shown here is derived from an EMBL/GenBank/DDBJ whole genome shotgun (WGS) entry which is preliminary data.</text>
</comment>
<dbReference type="InterPro" id="IPR036257">
    <property type="entry name" value="Cyt_c_oxidase_su2_TM_sf"/>
</dbReference>
<keyword evidence="9 12" id="KW-1133">Transmembrane helix</keyword>
<evidence type="ECO:0000256" key="8">
    <source>
        <dbReference type="ARBA" id="ARBA00022982"/>
    </source>
</evidence>
<dbReference type="PANTHER" id="PTHR22888">
    <property type="entry name" value="CYTOCHROME C OXIDASE, SUBUNIT II"/>
    <property type="match status" value="1"/>
</dbReference>
<dbReference type="GO" id="GO:0042773">
    <property type="term" value="P:ATP synthesis coupled electron transport"/>
    <property type="evidence" value="ECO:0007669"/>
    <property type="project" value="TreeGrafter"/>
</dbReference>
<dbReference type="CDD" id="cd04212">
    <property type="entry name" value="CuRO_UO_II"/>
    <property type="match status" value="1"/>
</dbReference>
<evidence type="ECO:0000256" key="1">
    <source>
        <dbReference type="ARBA" id="ARBA00004651"/>
    </source>
</evidence>
<feature type="domain" description="Cytochrome oxidase subunit II transmembrane region profile" evidence="14">
    <location>
        <begin position="20"/>
        <end position="117"/>
    </location>
</feature>
<keyword evidence="5" id="KW-0679">Respiratory chain</keyword>
<name>A0A245ZI62_9SPHN</name>
<dbReference type="AlphaFoldDB" id="A0A245ZI62"/>
<evidence type="ECO:0000256" key="10">
    <source>
        <dbReference type="ARBA" id="ARBA00023002"/>
    </source>
</evidence>
<dbReference type="Proteomes" id="UP000197290">
    <property type="component" value="Unassembled WGS sequence"/>
</dbReference>
<keyword evidence="3" id="KW-0813">Transport</keyword>
<dbReference type="PROSITE" id="PS51257">
    <property type="entry name" value="PROKAR_LIPOPROTEIN"/>
    <property type="match status" value="1"/>
</dbReference>
<keyword evidence="10" id="KW-0560">Oxidoreductase</keyword>
<keyword evidence="4" id="KW-1003">Cell membrane</keyword>
<evidence type="ECO:0000256" key="12">
    <source>
        <dbReference type="SAM" id="Phobius"/>
    </source>
</evidence>
<evidence type="ECO:0000256" key="5">
    <source>
        <dbReference type="ARBA" id="ARBA00022660"/>
    </source>
</evidence>
<dbReference type="InterPro" id="IPR011759">
    <property type="entry name" value="Cyt_c_oxidase_su2_TM_dom"/>
</dbReference>
<evidence type="ECO:0000256" key="2">
    <source>
        <dbReference type="ARBA" id="ARBA00007866"/>
    </source>
</evidence>
<evidence type="ECO:0000256" key="6">
    <source>
        <dbReference type="ARBA" id="ARBA00022692"/>
    </source>
</evidence>
<evidence type="ECO:0000256" key="3">
    <source>
        <dbReference type="ARBA" id="ARBA00022448"/>
    </source>
</evidence>
<evidence type="ECO:0000259" key="13">
    <source>
        <dbReference type="PROSITE" id="PS50857"/>
    </source>
</evidence>
<dbReference type="InterPro" id="IPR034227">
    <property type="entry name" value="CuRO_UO_II"/>
</dbReference>
<dbReference type="GO" id="GO:0005507">
    <property type="term" value="F:copper ion binding"/>
    <property type="evidence" value="ECO:0007669"/>
    <property type="project" value="InterPro"/>
</dbReference>
<keyword evidence="6 12" id="KW-0812">Transmembrane</keyword>
<organism evidence="15 16">
    <name type="scientific">Sphingomonas dokdonensis</name>
    <dbReference type="NCBI Taxonomy" id="344880"/>
    <lineage>
        <taxon>Bacteria</taxon>
        <taxon>Pseudomonadati</taxon>
        <taxon>Pseudomonadota</taxon>
        <taxon>Alphaproteobacteria</taxon>
        <taxon>Sphingomonadales</taxon>
        <taxon>Sphingomonadaceae</taxon>
        <taxon>Sphingomonas</taxon>
    </lineage>
</organism>
<dbReference type="PROSITE" id="PS50999">
    <property type="entry name" value="COX2_TM"/>
    <property type="match status" value="1"/>
</dbReference>
<keyword evidence="16" id="KW-1185">Reference proteome</keyword>
<comment type="similarity">
    <text evidence="2">Belongs to the cytochrome c oxidase subunit 2 family.</text>
</comment>
<dbReference type="InterPro" id="IPR002429">
    <property type="entry name" value="CcO_II-like_C"/>
</dbReference>
<evidence type="ECO:0000256" key="4">
    <source>
        <dbReference type="ARBA" id="ARBA00022475"/>
    </source>
</evidence>
<dbReference type="GO" id="GO:0016491">
    <property type="term" value="F:oxidoreductase activity"/>
    <property type="evidence" value="ECO:0007669"/>
    <property type="project" value="UniProtKB-KW"/>
</dbReference>
<dbReference type="PROSITE" id="PS50857">
    <property type="entry name" value="COX2_CUA"/>
    <property type="match status" value="1"/>
</dbReference>
<feature type="transmembrane region" description="Helical" evidence="12">
    <location>
        <begin position="89"/>
        <end position="109"/>
    </location>
</feature>
<dbReference type="Gene3D" id="1.10.287.90">
    <property type="match status" value="1"/>
</dbReference>
<keyword evidence="7" id="KW-0732">Signal</keyword>
<proteinExistence type="inferred from homology"/>
<evidence type="ECO:0000313" key="15">
    <source>
        <dbReference type="EMBL" id="OWK29427.1"/>
    </source>
</evidence>
<dbReference type="GO" id="GO:0005886">
    <property type="term" value="C:plasma membrane"/>
    <property type="evidence" value="ECO:0007669"/>
    <property type="project" value="UniProtKB-SubCell"/>
</dbReference>
<dbReference type="GO" id="GO:0004129">
    <property type="term" value="F:cytochrome-c oxidase activity"/>
    <property type="evidence" value="ECO:0007669"/>
    <property type="project" value="InterPro"/>
</dbReference>
<dbReference type="SUPFAM" id="SSF49503">
    <property type="entry name" value="Cupredoxins"/>
    <property type="match status" value="1"/>
</dbReference>
<sequence length="297" mass="32468">MSTRGTRLVAGVVAVLALSGCGALDHGILNAQGPVAQHERDLLLTVSGILLFVWVPVVILVPLIAWHYRRTNSAHAYRPKWDFSWPLEALIWIPPAGIVILLAFMLWPATHKDDPYTRLAGRGAPVHVQAIAMDWKWVFIYPDEGIATVNQLAVPTGRPVHMDLTSGTVMQSLLLPQLAGQIYAMAGMRTRLNFAADRPGQFLGENVQFNGDKFAHQKFTINSMAPGAYAAWLARAHKGDRMLDGAAWARLSRKDTTGPQIFSAVPRGFFERVVAATGGAAHPHPNAKHQPATRKAN</sequence>
<evidence type="ECO:0000313" key="16">
    <source>
        <dbReference type="Proteomes" id="UP000197290"/>
    </source>
</evidence>
<keyword evidence="8" id="KW-0249">Electron transport</keyword>
<dbReference type="SUPFAM" id="SSF81464">
    <property type="entry name" value="Cytochrome c oxidase subunit II-like, transmembrane region"/>
    <property type="match status" value="1"/>
</dbReference>
<gene>
    <name evidence="15" type="primary">cyoA_1</name>
    <name evidence="15" type="ORF">SPDO_24120</name>
</gene>
<dbReference type="Gene3D" id="2.60.40.420">
    <property type="entry name" value="Cupredoxins - blue copper proteins"/>
    <property type="match status" value="1"/>
</dbReference>
<feature type="domain" description="Cytochrome oxidase subunit II copper A binding" evidence="13">
    <location>
        <begin position="123"/>
        <end position="235"/>
    </location>
</feature>
<reference evidence="15 16" key="1">
    <citation type="submission" date="2017-03" db="EMBL/GenBank/DDBJ databases">
        <title>Genome sequence of Sphingomonas dokdonensis DSM 21029.</title>
        <authorList>
            <person name="Poehlein A."/>
            <person name="Wuebbeler J.H."/>
            <person name="Steinbuechel A."/>
            <person name="Daniel R."/>
        </authorList>
    </citation>
    <scope>NUCLEOTIDE SEQUENCE [LARGE SCALE GENOMIC DNA]</scope>
    <source>
        <strain evidence="15 16">DSM 21029</strain>
    </source>
</reference>
<dbReference type="OrthoDB" id="9783445at2"/>
<evidence type="ECO:0000256" key="9">
    <source>
        <dbReference type="ARBA" id="ARBA00022989"/>
    </source>
</evidence>
<evidence type="ECO:0000259" key="14">
    <source>
        <dbReference type="PROSITE" id="PS50999"/>
    </source>
</evidence>
<dbReference type="EMBL" id="NBBI01000004">
    <property type="protein sequence ID" value="OWK29427.1"/>
    <property type="molecule type" value="Genomic_DNA"/>
</dbReference>